<dbReference type="PIRSF" id="PIRSF033328">
    <property type="entry name" value="Phest_Mll4975"/>
    <property type="match status" value="1"/>
</dbReference>
<keyword evidence="2" id="KW-1185">Reference proteome</keyword>
<dbReference type="SUPFAM" id="SSF55144">
    <property type="entry name" value="LigT-like"/>
    <property type="match status" value="1"/>
</dbReference>
<proteinExistence type="predicted"/>
<dbReference type="RefSeq" id="WP_282583983.1">
    <property type="nucleotide sequence ID" value="NZ_JAMOIM010000003.1"/>
</dbReference>
<dbReference type="Pfam" id="PF06299">
    <property type="entry name" value="DUF1045"/>
    <property type="match status" value="1"/>
</dbReference>
<sequence length="227" mass="25350">MTRYAIYATPPTDSALWDLGSSILGYDAVTGRDVPFPDHPVFHDPLSLAWSAEPRRYGFHATLKAPFHLAEGGDAAALQADLAGFCKGRKPFTLDLTLAVVGHFLALVAVAPEQAIDALAADCVRHFDPYRAPLTPEDRERRHPETLIQRQVENLDTWGYPYVFDDFQFHMTLTGAMEPADRHRLEPVLRDLLAKVPLRLTVEALSLFVQPDREGRFVVVERCPFGG</sequence>
<dbReference type="InterPro" id="IPR009097">
    <property type="entry name" value="Cyclic_Pdiesterase"/>
</dbReference>
<name>A0AA41YVE2_9HYPH</name>
<evidence type="ECO:0000313" key="1">
    <source>
        <dbReference type="EMBL" id="MCW6507618.1"/>
    </source>
</evidence>
<dbReference type="InterPro" id="IPR009389">
    <property type="entry name" value="DUF1045"/>
</dbReference>
<dbReference type="Gene3D" id="3.90.1140.10">
    <property type="entry name" value="Cyclic phosphodiesterase"/>
    <property type="match status" value="1"/>
</dbReference>
<comment type="caution">
    <text evidence="1">The sequence shown here is derived from an EMBL/GenBank/DDBJ whole genome shotgun (WGS) entry which is preliminary data.</text>
</comment>
<reference evidence="1" key="1">
    <citation type="submission" date="2022-05" db="EMBL/GenBank/DDBJ databases">
        <authorList>
            <person name="Pankratov T."/>
        </authorList>
    </citation>
    <scope>NUCLEOTIDE SEQUENCE</scope>
    <source>
        <strain evidence="1">BP6-180914</strain>
    </source>
</reference>
<protein>
    <submittedName>
        <fullName evidence="1">DUF1045 domain-containing protein</fullName>
    </submittedName>
</protein>
<accession>A0AA41YVE2</accession>
<organism evidence="1 2">
    <name type="scientific">Lichenifustis flavocetrariae</name>
    <dbReference type="NCBI Taxonomy" id="2949735"/>
    <lineage>
        <taxon>Bacteria</taxon>
        <taxon>Pseudomonadati</taxon>
        <taxon>Pseudomonadota</taxon>
        <taxon>Alphaproteobacteria</taxon>
        <taxon>Hyphomicrobiales</taxon>
        <taxon>Lichenihabitantaceae</taxon>
        <taxon>Lichenifustis</taxon>
    </lineage>
</organism>
<dbReference type="Proteomes" id="UP001165667">
    <property type="component" value="Unassembled WGS sequence"/>
</dbReference>
<dbReference type="NCBIfam" id="TIGR03223">
    <property type="entry name" value="Phn_opern_protn"/>
    <property type="match status" value="1"/>
</dbReference>
<gene>
    <name evidence="1" type="ORF">M8523_06235</name>
</gene>
<dbReference type="AlphaFoldDB" id="A0AA41YVE2"/>
<evidence type="ECO:0000313" key="2">
    <source>
        <dbReference type="Proteomes" id="UP001165667"/>
    </source>
</evidence>
<dbReference type="EMBL" id="JAMOIM010000003">
    <property type="protein sequence ID" value="MCW6507618.1"/>
    <property type="molecule type" value="Genomic_DNA"/>
</dbReference>